<dbReference type="InterPro" id="IPR026876">
    <property type="entry name" value="Fn3_assoc_repeat"/>
</dbReference>
<keyword evidence="3" id="KW-0326">Glycosidase</keyword>
<evidence type="ECO:0000256" key="3">
    <source>
        <dbReference type="ARBA" id="ARBA00023295"/>
    </source>
</evidence>
<dbReference type="GO" id="GO:0004556">
    <property type="term" value="F:alpha-amylase activity"/>
    <property type="evidence" value="ECO:0007669"/>
    <property type="project" value="InterPro"/>
</dbReference>
<dbReference type="InterPro" id="IPR006047">
    <property type="entry name" value="GH13_cat_dom"/>
</dbReference>
<reference evidence="7 8" key="1">
    <citation type="submission" date="2018-04" db="EMBL/GenBank/DDBJ databases">
        <title>Flavobacterium sp. nov., isolated from glacier ice.</title>
        <authorList>
            <person name="Liu Q."/>
            <person name="Xin Y.-H."/>
        </authorList>
    </citation>
    <scope>NUCLEOTIDE SEQUENCE [LARGE SCALE GENOMIC DNA]</scope>
    <source>
        <strain evidence="7 8">RB1R5</strain>
    </source>
</reference>
<dbReference type="NCBIfam" id="TIGR04183">
    <property type="entry name" value="Por_Secre_tail"/>
    <property type="match status" value="1"/>
</dbReference>
<evidence type="ECO:0000259" key="6">
    <source>
        <dbReference type="SMART" id="SM00810"/>
    </source>
</evidence>
<dbReference type="Gene3D" id="3.20.20.80">
    <property type="entry name" value="Glycosidases"/>
    <property type="match status" value="1"/>
</dbReference>
<sequence>MNMKFILKNILLLGMFIVSPLSSTVSAQSAANVNDIMMQAFGWDVYTQTSVSSEGGLYNYLNNRAGGYAAAGINVLWMPPPSKSTGGTGYIPTELFNFSQTSYGTEAQLTTLLNTLNSSTPKIHPMADIVVNHRGGSTNWTDFTNPTWDCHSITSTDEANTGTITGVRPCGNPDTGEDFPGGRDLDHTNAQVQSGVKEFLTRLKALGFDSWRWDVAKGFSASYFGDYITASSPYASVGEYWDGNSATLKSWIDGTGKKSAAFDFALYYNALQPAFNSGNYGALTGNPGLAGQFGYADKAVTFVDNHDTFVKSGSFVSNDNIMKAYAYILTHPGIPCIFFPHYYGGTYKKDGVTVVYTANETAINKLTTIRKTNGINAYSSVVVTNSGSFYSATIDNKIVVKIGPGSYDPGTGWVLNAFGTDYAVWSKSALNFAPSVAITPIGASYVAGTPVAVTIAATDDKTGSTIYYTTDGSTPTATSAVYTAPLSVSATTTVKAIAKDSEGLFSGVASQTYTFLTLGNITVKFKPPTAWGTTVFVHHWNALPAANLVGSTWPGKAMTGPDTAGYYSYTFSNIASTNILFTKSSTGPQTADITGVNKNTCYNMSSGTLVVEDCSTLGTNDIGAQSSQIKLYPNPVSGAFKMNVEVSEVYIYDIAGKTVKQFKGSFKTDANFEIGNLVKGMYFVKATTVDGVKSIQKLIKE</sequence>
<dbReference type="CDD" id="cd11314">
    <property type="entry name" value="AmyAc_arch_bac_plant_AmyA"/>
    <property type="match status" value="1"/>
</dbReference>
<comment type="caution">
    <text evidence="7">The sequence shown here is derived from an EMBL/GenBank/DDBJ whole genome shotgun (WGS) entry which is preliminary data.</text>
</comment>
<dbReference type="GO" id="GO:0005975">
    <property type="term" value="P:carbohydrate metabolic process"/>
    <property type="evidence" value="ECO:0007669"/>
    <property type="project" value="InterPro"/>
</dbReference>
<evidence type="ECO:0000313" key="8">
    <source>
        <dbReference type="Proteomes" id="UP000245449"/>
    </source>
</evidence>
<dbReference type="EMBL" id="QCZI01000019">
    <property type="protein sequence ID" value="PWA04143.1"/>
    <property type="molecule type" value="Genomic_DNA"/>
</dbReference>
<proteinExistence type="predicted"/>
<dbReference type="Gene3D" id="2.60.40.10">
    <property type="entry name" value="Immunoglobulins"/>
    <property type="match status" value="1"/>
</dbReference>
<keyword evidence="8" id="KW-1185">Reference proteome</keyword>
<evidence type="ECO:0000256" key="4">
    <source>
        <dbReference type="SAM" id="SignalP"/>
    </source>
</evidence>
<dbReference type="Pfam" id="PF13287">
    <property type="entry name" value="Fn3_assoc"/>
    <property type="match status" value="1"/>
</dbReference>
<dbReference type="InterPro" id="IPR017853">
    <property type="entry name" value="GH"/>
</dbReference>
<protein>
    <submittedName>
        <fullName evidence="7">Uncharacterized protein</fullName>
    </submittedName>
</protein>
<keyword evidence="2" id="KW-0378">Hydrolase</keyword>
<dbReference type="SMART" id="SM00810">
    <property type="entry name" value="Alpha-amyl_C2"/>
    <property type="match status" value="1"/>
</dbReference>
<evidence type="ECO:0000259" key="5">
    <source>
        <dbReference type="SMART" id="SM00642"/>
    </source>
</evidence>
<feature type="domain" description="Glycosyl hydrolase family 13 catalytic" evidence="5">
    <location>
        <begin position="35"/>
        <end position="370"/>
    </location>
</feature>
<dbReference type="PANTHER" id="PTHR43447">
    <property type="entry name" value="ALPHA-AMYLASE"/>
    <property type="match status" value="1"/>
</dbReference>
<dbReference type="SUPFAM" id="SSF51011">
    <property type="entry name" value="Glycosyl hydrolase domain"/>
    <property type="match status" value="1"/>
</dbReference>
<dbReference type="Gene3D" id="2.60.40.1180">
    <property type="entry name" value="Golgi alpha-mannosidase II"/>
    <property type="match status" value="1"/>
</dbReference>
<dbReference type="Pfam" id="PF07821">
    <property type="entry name" value="Alpha-amyl_C2"/>
    <property type="match status" value="1"/>
</dbReference>
<dbReference type="Pfam" id="PF18962">
    <property type="entry name" value="Por_Secre_tail"/>
    <property type="match status" value="1"/>
</dbReference>
<dbReference type="InterPro" id="IPR031965">
    <property type="entry name" value="CBM26"/>
</dbReference>
<feature type="chain" id="PRO_5015532060" evidence="4">
    <location>
        <begin position="28"/>
        <end position="701"/>
    </location>
</feature>
<dbReference type="OrthoDB" id="9806009at2"/>
<dbReference type="AlphaFoldDB" id="A0A2U1JGZ7"/>
<evidence type="ECO:0000313" key="7">
    <source>
        <dbReference type="EMBL" id="PWA04143.1"/>
    </source>
</evidence>
<dbReference type="SMART" id="SM00642">
    <property type="entry name" value="Aamy"/>
    <property type="match status" value="1"/>
</dbReference>
<feature type="signal peptide" evidence="4">
    <location>
        <begin position="1"/>
        <end position="27"/>
    </location>
</feature>
<organism evidence="7 8">
    <name type="scientific">Flavobacterium psychrotolerans</name>
    <dbReference type="NCBI Taxonomy" id="2169410"/>
    <lineage>
        <taxon>Bacteria</taxon>
        <taxon>Pseudomonadati</taxon>
        <taxon>Bacteroidota</taxon>
        <taxon>Flavobacteriia</taxon>
        <taxon>Flavobacteriales</taxon>
        <taxon>Flavobacteriaceae</taxon>
        <taxon>Flavobacterium</taxon>
    </lineage>
</organism>
<dbReference type="InterPro" id="IPR012850">
    <property type="entry name" value="A-amylase_bs_C"/>
</dbReference>
<dbReference type="GO" id="GO:0005509">
    <property type="term" value="F:calcium ion binding"/>
    <property type="evidence" value="ECO:0007669"/>
    <property type="project" value="InterPro"/>
</dbReference>
<evidence type="ECO:0000256" key="2">
    <source>
        <dbReference type="ARBA" id="ARBA00022801"/>
    </source>
</evidence>
<accession>A0A2U1JGZ7</accession>
<dbReference type="InterPro" id="IPR013783">
    <property type="entry name" value="Ig-like_fold"/>
</dbReference>
<name>A0A2U1JGZ7_9FLAO</name>
<dbReference type="InterPro" id="IPR013780">
    <property type="entry name" value="Glyco_hydro_b"/>
</dbReference>
<keyword evidence="1 4" id="KW-0732">Signal</keyword>
<evidence type="ECO:0000256" key="1">
    <source>
        <dbReference type="ARBA" id="ARBA00022729"/>
    </source>
</evidence>
<dbReference type="Pfam" id="PF16738">
    <property type="entry name" value="CBM26"/>
    <property type="match status" value="1"/>
</dbReference>
<gene>
    <name evidence="7" type="ORF">DB895_12740</name>
</gene>
<dbReference type="Proteomes" id="UP000245449">
    <property type="component" value="Unassembled WGS sequence"/>
</dbReference>
<dbReference type="InterPro" id="IPR026444">
    <property type="entry name" value="Secre_tail"/>
</dbReference>
<dbReference type="SUPFAM" id="SSF51445">
    <property type="entry name" value="(Trans)glycosidases"/>
    <property type="match status" value="1"/>
</dbReference>
<feature type="domain" description="Alpha-amylase C-terminal beta-sheet" evidence="6">
    <location>
        <begin position="371"/>
        <end position="427"/>
    </location>
</feature>